<feature type="transmembrane region" description="Helical" evidence="1">
    <location>
        <begin position="6"/>
        <end position="25"/>
    </location>
</feature>
<dbReference type="EMBL" id="JAIFZO010000002">
    <property type="protein sequence ID" value="MCX4231977.1"/>
    <property type="molecule type" value="Genomic_DNA"/>
</dbReference>
<evidence type="ECO:0000313" key="3">
    <source>
        <dbReference type="Proteomes" id="UP001165590"/>
    </source>
</evidence>
<keyword evidence="3" id="KW-1185">Reference proteome</keyword>
<dbReference type="Proteomes" id="UP001165590">
    <property type="component" value="Unassembled WGS sequence"/>
</dbReference>
<sequence>MNGVWGVVGAAISVVGVITMGFFTYRGTRTAARINSAPNAKQVDLSVLQASVERLKEECSDLRAEQTRTRGVLWSLSRWALVLRDQVVGANETPQPPPQDVADFYRTGV</sequence>
<evidence type="ECO:0000256" key="1">
    <source>
        <dbReference type="SAM" id="Phobius"/>
    </source>
</evidence>
<evidence type="ECO:0000313" key="2">
    <source>
        <dbReference type="EMBL" id="MCX4231977.1"/>
    </source>
</evidence>
<dbReference type="RefSeq" id="WP_267025080.1">
    <property type="nucleotide sequence ID" value="NZ_JAIFZO010000002.1"/>
</dbReference>
<keyword evidence="1" id="KW-1133">Transmembrane helix</keyword>
<keyword evidence="1" id="KW-0472">Membrane</keyword>
<evidence type="ECO:0008006" key="4">
    <source>
        <dbReference type="Google" id="ProtNLM"/>
    </source>
</evidence>
<keyword evidence="1" id="KW-0812">Transmembrane</keyword>
<gene>
    <name evidence="2" type="ORF">K3769_04125</name>
</gene>
<accession>A0ABT3UWM8</accession>
<name>A0ABT3UWM8_9ACTN</name>
<comment type="caution">
    <text evidence="2">The sequence shown here is derived from an EMBL/GenBank/DDBJ whole genome shotgun (WGS) entry which is preliminary data.</text>
</comment>
<protein>
    <recommendedName>
        <fullName evidence="4">SLATT domain-containing protein</fullName>
    </recommendedName>
</protein>
<reference evidence="2" key="1">
    <citation type="journal article" date="2022" name="bioRxiv">
        <title>Discovery and biosynthetic assessment of Streptomyces ortus sp nov. isolated from a deep-sea sponge.</title>
        <authorList>
            <person name="Williams S.E."/>
        </authorList>
    </citation>
    <scope>NUCLEOTIDE SEQUENCE</scope>
    <source>
        <strain evidence="2">A15ISP2-DRY2</strain>
    </source>
</reference>
<proteinExistence type="predicted"/>
<organism evidence="2 3">
    <name type="scientific">Streptomyces ortus</name>
    <dbReference type="NCBI Taxonomy" id="2867268"/>
    <lineage>
        <taxon>Bacteria</taxon>
        <taxon>Bacillati</taxon>
        <taxon>Actinomycetota</taxon>
        <taxon>Actinomycetes</taxon>
        <taxon>Kitasatosporales</taxon>
        <taxon>Streptomycetaceae</taxon>
        <taxon>Streptomyces</taxon>
    </lineage>
</organism>